<dbReference type="EMBL" id="LDTZ01000014">
    <property type="protein sequence ID" value="KNA92574.1"/>
    <property type="molecule type" value="Genomic_DNA"/>
</dbReference>
<protein>
    <submittedName>
        <fullName evidence="2">Uncharacterized protein</fullName>
    </submittedName>
</protein>
<keyword evidence="1" id="KW-1133">Transmembrane helix</keyword>
<accession>A0ABR5IG75</accession>
<keyword evidence="3" id="KW-1185">Reference proteome</keyword>
<reference evidence="2 3" key="1">
    <citation type="submission" date="2015-05" db="EMBL/GenBank/DDBJ databases">
        <title>Draft genome sequence of the bacterium Gordonia jacobaea a new member of the Gordonia genus.</title>
        <authorList>
            <person name="Jimenez-Galisteo G."/>
            <person name="Dominguez A."/>
            <person name="Munoz E."/>
            <person name="Vinas M."/>
        </authorList>
    </citation>
    <scope>NUCLEOTIDE SEQUENCE [LARGE SCALE GENOMIC DNA]</scope>
    <source>
        <strain evidence="3">mv1</strain>
    </source>
</reference>
<keyword evidence="1" id="KW-0812">Transmembrane</keyword>
<keyword evidence="1" id="KW-0472">Membrane</keyword>
<evidence type="ECO:0000313" key="2">
    <source>
        <dbReference type="EMBL" id="KNA92574.1"/>
    </source>
</evidence>
<name>A0ABR5IG75_9ACTN</name>
<dbReference type="Proteomes" id="UP000037247">
    <property type="component" value="Unassembled WGS sequence"/>
</dbReference>
<comment type="caution">
    <text evidence="2">The sequence shown here is derived from an EMBL/GenBank/DDBJ whole genome shotgun (WGS) entry which is preliminary data.</text>
</comment>
<proteinExistence type="predicted"/>
<sequence length="66" mass="7346">MICIGEPFLHHDDRPPLTHLRIENFSQTRQIMSAIVVTLIVLVLLAALSNRPGLNFYARSMGGSGR</sequence>
<feature type="transmembrane region" description="Helical" evidence="1">
    <location>
        <begin position="31"/>
        <end position="49"/>
    </location>
</feature>
<evidence type="ECO:0000256" key="1">
    <source>
        <dbReference type="SAM" id="Phobius"/>
    </source>
</evidence>
<organism evidence="2 3">
    <name type="scientific">Gordonia jacobaea</name>
    <dbReference type="NCBI Taxonomy" id="122202"/>
    <lineage>
        <taxon>Bacteria</taxon>
        <taxon>Bacillati</taxon>
        <taxon>Actinomycetota</taxon>
        <taxon>Actinomycetes</taxon>
        <taxon>Mycobacteriales</taxon>
        <taxon>Gordoniaceae</taxon>
        <taxon>Gordonia</taxon>
    </lineage>
</organism>
<evidence type="ECO:0000313" key="3">
    <source>
        <dbReference type="Proteomes" id="UP000037247"/>
    </source>
</evidence>
<gene>
    <name evidence="2" type="ORF">ABW18_04575</name>
</gene>